<evidence type="ECO:0000256" key="5">
    <source>
        <dbReference type="ARBA" id="ARBA00022490"/>
    </source>
</evidence>
<keyword evidence="6" id="KW-0539">Nucleus</keyword>
<evidence type="ECO:0000256" key="6">
    <source>
        <dbReference type="ARBA" id="ARBA00023242"/>
    </source>
</evidence>
<accession>A0A0Q9WB83</accession>
<dbReference type="PANTHER" id="PTHR33588:SF1">
    <property type="entry name" value="CILIA- AND FLAGELLA-ASSOCIATED PROTEIN 299"/>
    <property type="match status" value="1"/>
</dbReference>
<evidence type="ECO:0000313" key="7">
    <source>
        <dbReference type="EMBL" id="KRF78030.1"/>
    </source>
</evidence>
<dbReference type="Pfam" id="PF14713">
    <property type="entry name" value="DUF4464"/>
    <property type="match status" value="1"/>
</dbReference>
<evidence type="ECO:0000256" key="1">
    <source>
        <dbReference type="ARBA" id="ARBA00003056"/>
    </source>
</evidence>
<dbReference type="Proteomes" id="UP000008792">
    <property type="component" value="Unassembled WGS sequence"/>
</dbReference>
<keyword evidence="5" id="KW-0963">Cytoplasm</keyword>
<protein>
    <recommendedName>
        <fullName evidence="4">Cilia- and flagella-associated protein 299</fullName>
    </recommendedName>
</protein>
<sequence>MGTIRPDFGLLQFDNYSDYIKSFISIKDQRYIESSKAITQFVKLGYRTTTKIYESDEFNYIKNKTLELINPRIQLSLQCGQYIKGNDPGLKALAERELPNLLQKLSTIIFLVVRQPSGFDISGYIDYTDSLHNYNLHMHGATNWKGVFEGKCKLRPKPTDLSYYDLHKKLVISNNSGNYQTMHFGQSMVFMHKGDHKIIYLDSHHGTGAVRRSMIQDSALGTMILYDHVVRKPV</sequence>
<dbReference type="InParanoid" id="A0A0Q9WB83"/>
<evidence type="ECO:0000256" key="2">
    <source>
        <dbReference type="ARBA" id="ARBA00004123"/>
    </source>
</evidence>
<reference evidence="7 8" key="1">
    <citation type="journal article" date="2007" name="Nature">
        <title>Evolution of genes and genomes on the Drosophila phylogeny.</title>
        <authorList>
            <consortium name="Drosophila 12 Genomes Consortium"/>
            <person name="Clark A.G."/>
            <person name="Eisen M.B."/>
            <person name="Smith D.R."/>
            <person name="Bergman C.M."/>
            <person name="Oliver B."/>
            <person name="Markow T.A."/>
            <person name="Kaufman T.C."/>
            <person name="Kellis M."/>
            <person name="Gelbart W."/>
            <person name="Iyer V.N."/>
            <person name="Pollard D.A."/>
            <person name="Sackton T.B."/>
            <person name="Larracuente A.M."/>
            <person name="Singh N.D."/>
            <person name="Abad J.P."/>
            <person name="Abt D.N."/>
            <person name="Adryan B."/>
            <person name="Aguade M."/>
            <person name="Akashi H."/>
            <person name="Anderson W.W."/>
            <person name="Aquadro C.F."/>
            <person name="Ardell D.H."/>
            <person name="Arguello R."/>
            <person name="Artieri C.G."/>
            <person name="Barbash D.A."/>
            <person name="Barker D."/>
            <person name="Barsanti P."/>
            <person name="Batterham P."/>
            <person name="Batzoglou S."/>
            <person name="Begun D."/>
            <person name="Bhutkar A."/>
            <person name="Blanco E."/>
            <person name="Bosak S.A."/>
            <person name="Bradley R.K."/>
            <person name="Brand A.D."/>
            <person name="Brent M.R."/>
            <person name="Brooks A.N."/>
            <person name="Brown R.H."/>
            <person name="Butlin R.K."/>
            <person name="Caggese C."/>
            <person name="Calvi B.R."/>
            <person name="Bernardo de Carvalho A."/>
            <person name="Caspi A."/>
            <person name="Castrezana S."/>
            <person name="Celniker S.E."/>
            <person name="Chang J.L."/>
            <person name="Chapple C."/>
            <person name="Chatterji S."/>
            <person name="Chinwalla A."/>
            <person name="Civetta A."/>
            <person name="Clifton S.W."/>
            <person name="Comeron J.M."/>
            <person name="Costello J.C."/>
            <person name="Coyne J.A."/>
            <person name="Daub J."/>
            <person name="David R.G."/>
            <person name="Delcher A.L."/>
            <person name="Delehaunty K."/>
            <person name="Do C.B."/>
            <person name="Ebling H."/>
            <person name="Edwards K."/>
            <person name="Eickbush T."/>
            <person name="Evans J.D."/>
            <person name="Filipski A."/>
            <person name="Findeiss S."/>
            <person name="Freyhult E."/>
            <person name="Fulton L."/>
            <person name="Fulton R."/>
            <person name="Garcia A.C."/>
            <person name="Gardiner A."/>
            <person name="Garfield D.A."/>
            <person name="Garvin B.E."/>
            <person name="Gibson G."/>
            <person name="Gilbert D."/>
            <person name="Gnerre S."/>
            <person name="Godfrey J."/>
            <person name="Good R."/>
            <person name="Gotea V."/>
            <person name="Gravely B."/>
            <person name="Greenberg A.J."/>
            <person name="Griffiths-Jones S."/>
            <person name="Gross S."/>
            <person name="Guigo R."/>
            <person name="Gustafson E.A."/>
            <person name="Haerty W."/>
            <person name="Hahn M.W."/>
            <person name="Halligan D.L."/>
            <person name="Halpern A.L."/>
            <person name="Halter G.M."/>
            <person name="Han M.V."/>
            <person name="Heger A."/>
            <person name="Hillier L."/>
            <person name="Hinrichs A.S."/>
            <person name="Holmes I."/>
            <person name="Hoskins R.A."/>
            <person name="Hubisz M.J."/>
            <person name="Hultmark D."/>
            <person name="Huntley M.A."/>
            <person name="Jaffe D.B."/>
            <person name="Jagadeeshan S."/>
            <person name="Jeck W.R."/>
            <person name="Johnson J."/>
            <person name="Jones C.D."/>
            <person name="Jordan W.C."/>
            <person name="Karpen G.H."/>
            <person name="Kataoka E."/>
            <person name="Keightley P.D."/>
            <person name="Kheradpour P."/>
            <person name="Kirkness E.F."/>
            <person name="Koerich L.B."/>
            <person name="Kristiansen K."/>
            <person name="Kudrna D."/>
            <person name="Kulathinal R.J."/>
            <person name="Kumar S."/>
            <person name="Kwok R."/>
            <person name="Lander E."/>
            <person name="Langley C.H."/>
            <person name="Lapoint R."/>
            <person name="Lazzaro B.P."/>
            <person name="Lee S.J."/>
            <person name="Levesque L."/>
            <person name="Li R."/>
            <person name="Lin C.F."/>
            <person name="Lin M.F."/>
            <person name="Lindblad-Toh K."/>
            <person name="Llopart A."/>
            <person name="Long M."/>
            <person name="Low L."/>
            <person name="Lozovsky E."/>
            <person name="Lu J."/>
            <person name="Luo M."/>
            <person name="Machado C.A."/>
            <person name="Makalowski W."/>
            <person name="Marzo M."/>
            <person name="Matsuda M."/>
            <person name="Matzkin L."/>
            <person name="McAllister B."/>
            <person name="McBride C.S."/>
            <person name="McKernan B."/>
            <person name="McKernan K."/>
            <person name="Mendez-Lago M."/>
            <person name="Minx P."/>
            <person name="Mollenhauer M.U."/>
            <person name="Montooth K."/>
            <person name="Mount S.M."/>
            <person name="Mu X."/>
            <person name="Myers E."/>
            <person name="Negre B."/>
            <person name="Newfeld S."/>
            <person name="Nielsen R."/>
            <person name="Noor M.A."/>
            <person name="O'Grady P."/>
            <person name="Pachter L."/>
            <person name="Papaceit M."/>
            <person name="Parisi M.J."/>
            <person name="Parisi M."/>
            <person name="Parts L."/>
            <person name="Pedersen J.S."/>
            <person name="Pesole G."/>
            <person name="Phillippy A.M."/>
            <person name="Ponting C.P."/>
            <person name="Pop M."/>
            <person name="Porcelli D."/>
            <person name="Powell J.R."/>
            <person name="Prohaska S."/>
            <person name="Pruitt K."/>
            <person name="Puig M."/>
            <person name="Quesneville H."/>
            <person name="Ram K.R."/>
            <person name="Rand D."/>
            <person name="Rasmussen M.D."/>
            <person name="Reed L.K."/>
            <person name="Reenan R."/>
            <person name="Reily A."/>
            <person name="Remington K.A."/>
            <person name="Rieger T.T."/>
            <person name="Ritchie M.G."/>
            <person name="Robin C."/>
            <person name="Rogers Y.H."/>
            <person name="Rohde C."/>
            <person name="Rozas J."/>
            <person name="Rubenfield M.J."/>
            <person name="Ruiz A."/>
            <person name="Russo S."/>
            <person name="Salzberg S.L."/>
            <person name="Sanchez-Gracia A."/>
            <person name="Saranga D.J."/>
            <person name="Sato H."/>
            <person name="Schaeffer S.W."/>
            <person name="Schatz M.C."/>
            <person name="Schlenke T."/>
            <person name="Schwartz R."/>
            <person name="Segarra C."/>
            <person name="Singh R.S."/>
            <person name="Sirot L."/>
            <person name="Sirota M."/>
            <person name="Sisneros N.B."/>
            <person name="Smith C.D."/>
            <person name="Smith T.F."/>
            <person name="Spieth J."/>
            <person name="Stage D.E."/>
            <person name="Stark A."/>
            <person name="Stephan W."/>
            <person name="Strausberg R.L."/>
            <person name="Strempel S."/>
            <person name="Sturgill D."/>
            <person name="Sutton G."/>
            <person name="Sutton G.G."/>
            <person name="Tao W."/>
            <person name="Teichmann S."/>
            <person name="Tobari Y.N."/>
            <person name="Tomimura Y."/>
            <person name="Tsolas J.M."/>
            <person name="Valente V.L."/>
            <person name="Venter E."/>
            <person name="Venter J.C."/>
            <person name="Vicario S."/>
            <person name="Vieira F.G."/>
            <person name="Vilella A.J."/>
            <person name="Villasante A."/>
            <person name="Walenz B."/>
            <person name="Wang J."/>
            <person name="Wasserman M."/>
            <person name="Watts T."/>
            <person name="Wilson D."/>
            <person name="Wilson R.K."/>
            <person name="Wing R.A."/>
            <person name="Wolfner M.F."/>
            <person name="Wong A."/>
            <person name="Wong G.K."/>
            <person name="Wu C.I."/>
            <person name="Wu G."/>
            <person name="Yamamoto D."/>
            <person name="Yang H.P."/>
            <person name="Yang S.P."/>
            <person name="Yorke J.A."/>
            <person name="Yoshida K."/>
            <person name="Zdobnov E."/>
            <person name="Zhang P."/>
            <person name="Zhang Y."/>
            <person name="Zimin A.V."/>
            <person name="Baldwin J."/>
            <person name="Abdouelleil A."/>
            <person name="Abdulkadir J."/>
            <person name="Abebe A."/>
            <person name="Abera B."/>
            <person name="Abreu J."/>
            <person name="Acer S.C."/>
            <person name="Aftuck L."/>
            <person name="Alexander A."/>
            <person name="An P."/>
            <person name="Anderson E."/>
            <person name="Anderson S."/>
            <person name="Arachi H."/>
            <person name="Azer M."/>
            <person name="Bachantsang P."/>
            <person name="Barry A."/>
            <person name="Bayul T."/>
            <person name="Berlin A."/>
            <person name="Bessette D."/>
            <person name="Bloom T."/>
            <person name="Blye J."/>
            <person name="Boguslavskiy L."/>
            <person name="Bonnet C."/>
            <person name="Boukhgalter B."/>
            <person name="Bourzgui I."/>
            <person name="Brown A."/>
            <person name="Cahill P."/>
            <person name="Channer S."/>
            <person name="Cheshatsang Y."/>
            <person name="Chuda L."/>
            <person name="Citroen M."/>
            <person name="Collymore A."/>
            <person name="Cooke P."/>
            <person name="Costello M."/>
            <person name="D'Aco K."/>
            <person name="Daza R."/>
            <person name="De Haan G."/>
            <person name="DeGray S."/>
            <person name="DeMaso C."/>
            <person name="Dhargay N."/>
            <person name="Dooley K."/>
            <person name="Dooley E."/>
            <person name="Doricent M."/>
            <person name="Dorje P."/>
            <person name="Dorjee K."/>
            <person name="Dupes A."/>
            <person name="Elong R."/>
            <person name="Falk J."/>
            <person name="Farina A."/>
            <person name="Faro S."/>
            <person name="Ferguson D."/>
            <person name="Fisher S."/>
            <person name="Foley C.D."/>
            <person name="Franke A."/>
            <person name="Friedrich D."/>
            <person name="Gadbois L."/>
            <person name="Gearin G."/>
            <person name="Gearin C.R."/>
            <person name="Giannoukos G."/>
            <person name="Goode T."/>
            <person name="Graham J."/>
            <person name="Grandbois E."/>
            <person name="Grewal S."/>
            <person name="Gyaltsen K."/>
            <person name="Hafez N."/>
            <person name="Hagos B."/>
            <person name="Hall J."/>
            <person name="Henson C."/>
            <person name="Hollinger A."/>
            <person name="Honan T."/>
            <person name="Huard M.D."/>
            <person name="Hughes L."/>
            <person name="Hurhula B."/>
            <person name="Husby M.E."/>
            <person name="Kamat A."/>
            <person name="Kanga B."/>
            <person name="Kashin S."/>
            <person name="Khazanovich D."/>
            <person name="Kisner P."/>
            <person name="Lance K."/>
            <person name="Lara M."/>
            <person name="Lee W."/>
            <person name="Lennon N."/>
            <person name="Letendre F."/>
            <person name="LeVine R."/>
            <person name="Lipovsky A."/>
            <person name="Liu X."/>
            <person name="Liu J."/>
            <person name="Liu S."/>
            <person name="Lokyitsang T."/>
            <person name="Lokyitsang Y."/>
            <person name="Lubonja R."/>
            <person name="Lui A."/>
            <person name="MacDonald P."/>
            <person name="Magnisalis V."/>
            <person name="Maru K."/>
            <person name="Matthews C."/>
            <person name="McCusker W."/>
            <person name="McDonough S."/>
            <person name="Mehta T."/>
            <person name="Meldrim J."/>
            <person name="Meneus L."/>
            <person name="Mihai O."/>
            <person name="Mihalev A."/>
            <person name="Mihova T."/>
            <person name="Mittelman R."/>
            <person name="Mlenga V."/>
            <person name="Montmayeur A."/>
            <person name="Mulrain L."/>
            <person name="Navidi A."/>
            <person name="Naylor J."/>
            <person name="Negash T."/>
            <person name="Nguyen T."/>
            <person name="Nguyen N."/>
            <person name="Nicol R."/>
            <person name="Norbu C."/>
            <person name="Norbu N."/>
            <person name="Novod N."/>
            <person name="O'Neill B."/>
            <person name="Osman S."/>
            <person name="Markiewicz E."/>
            <person name="Oyono O.L."/>
            <person name="Patti C."/>
            <person name="Phunkhang P."/>
            <person name="Pierre F."/>
            <person name="Priest M."/>
            <person name="Raghuraman S."/>
            <person name="Rege F."/>
            <person name="Reyes R."/>
            <person name="Rise C."/>
            <person name="Rogov P."/>
            <person name="Ross K."/>
            <person name="Ryan E."/>
            <person name="Settipalli S."/>
            <person name="Shea T."/>
            <person name="Sherpa N."/>
            <person name="Shi L."/>
            <person name="Shih D."/>
            <person name="Sparrow T."/>
            <person name="Spaulding J."/>
            <person name="Stalker J."/>
            <person name="Stange-Thomann N."/>
            <person name="Stavropoulos S."/>
            <person name="Stone C."/>
            <person name="Strader C."/>
            <person name="Tesfaye S."/>
            <person name="Thomson T."/>
            <person name="Thoulutsang Y."/>
            <person name="Thoulutsang D."/>
            <person name="Topham K."/>
            <person name="Topping I."/>
            <person name="Tsamla T."/>
            <person name="Vassiliev H."/>
            <person name="Vo A."/>
            <person name="Wangchuk T."/>
            <person name="Wangdi T."/>
            <person name="Weiand M."/>
            <person name="Wilkinson J."/>
            <person name="Wilson A."/>
            <person name="Yadav S."/>
            <person name="Young G."/>
            <person name="Yu Q."/>
            <person name="Zembek L."/>
            <person name="Zhong D."/>
            <person name="Zimmer A."/>
            <person name="Zwirko Z."/>
            <person name="Jaffe D.B."/>
            <person name="Alvarez P."/>
            <person name="Brockman W."/>
            <person name="Butler J."/>
            <person name="Chin C."/>
            <person name="Gnerre S."/>
            <person name="Grabherr M."/>
            <person name="Kleber M."/>
            <person name="Mauceli E."/>
            <person name="MacCallum I."/>
        </authorList>
    </citation>
    <scope>NUCLEOTIDE SEQUENCE [LARGE SCALE GENOMIC DNA]</scope>
    <source>
        <strain evidence="8">Tucson 15010-1051.87</strain>
    </source>
</reference>
<dbReference type="OrthoDB" id="2136125at2759"/>
<proteinExistence type="predicted"/>
<evidence type="ECO:0000313" key="8">
    <source>
        <dbReference type="Proteomes" id="UP000008792"/>
    </source>
</evidence>
<dbReference type="EMBL" id="CH940654">
    <property type="protein sequence ID" value="KRF78030.1"/>
    <property type="molecule type" value="Genomic_DNA"/>
</dbReference>
<comment type="subcellular location">
    <subcellularLocation>
        <location evidence="3">Cytoplasm</location>
    </subcellularLocation>
    <subcellularLocation>
        <location evidence="2">Nucleus</location>
    </subcellularLocation>
</comment>
<keyword evidence="8" id="KW-1185">Reference proteome</keyword>
<gene>
    <name evidence="7" type="primary">Dvir\GJ26971</name>
    <name evidence="7" type="ORF">Dvir_GJ26971</name>
</gene>
<organism evidence="7 8">
    <name type="scientific">Drosophila virilis</name>
    <name type="common">Fruit fly</name>
    <dbReference type="NCBI Taxonomy" id="7244"/>
    <lineage>
        <taxon>Eukaryota</taxon>
        <taxon>Metazoa</taxon>
        <taxon>Ecdysozoa</taxon>
        <taxon>Arthropoda</taxon>
        <taxon>Hexapoda</taxon>
        <taxon>Insecta</taxon>
        <taxon>Pterygota</taxon>
        <taxon>Neoptera</taxon>
        <taxon>Endopterygota</taxon>
        <taxon>Diptera</taxon>
        <taxon>Brachycera</taxon>
        <taxon>Muscomorpha</taxon>
        <taxon>Ephydroidea</taxon>
        <taxon>Drosophilidae</taxon>
        <taxon>Drosophila</taxon>
    </lineage>
</organism>
<dbReference type="KEGG" id="dvi:26531741"/>
<name>A0A0Q9WB83_DROVI</name>
<evidence type="ECO:0000256" key="3">
    <source>
        <dbReference type="ARBA" id="ARBA00004496"/>
    </source>
</evidence>
<dbReference type="AlphaFoldDB" id="A0A0Q9WB83"/>
<evidence type="ECO:0000256" key="4">
    <source>
        <dbReference type="ARBA" id="ARBA00021436"/>
    </source>
</evidence>
<comment type="function">
    <text evidence="1">May be involved in spermatogenesis.</text>
</comment>
<dbReference type="GO" id="GO:0005634">
    <property type="term" value="C:nucleus"/>
    <property type="evidence" value="ECO:0007669"/>
    <property type="project" value="UniProtKB-SubCell"/>
</dbReference>
<dbReference type="GO" id="GO:0005737">
    <property type="term" value="C:cytoplasm"/>
    <property type="evidence" value="ECO:0007669"/>
    <property type="project" value="UniProtKB-SubCell"/>
</dbReference>
<dbReference type="PANTHER" id="PTHR33588">
    <property type="entry name" value="CILIA- AND FLAGELLA-ASSOCIATED PROTEIN 299"/>
    <property type="match status" value="1"/>
</dbReference>
<dbReference type="InterPro" id="IPR027887">
    <property type="entry name" value="DUF4464"/>
</dbReference>